<dbReference type="AlphaFoldDB" id="A0AAW2WT93"/>
<comment type="caution">
    <text evidence="1">The sequence shown here is derived from an EMBL/GenBank/DDBJ whole genome shotgun (WGS) entry which is preliminary data.</text>
</comment>
<evidence type="ECO:0000313" key="1">
    <source>
        <dbReference type="EMBL" id="KAL0444763.1"/>
    </source>
</evidence>
<reference evidence="1" key="2">
    <citation type="journal article" date="2024" name="Plant">
        <title>Genomic evolution and insights into agronomic trait innovations of Sesamum species.</title>
        <authorList>
            <person name="Miao H."/>
            <person name="Wang L."/>
            <person name="Qu L."/>
            <person name="Liu H."/>
            <person name="Sun Y."/>
            <person name="Le M."/>
            <person name="Wang Q."/>
            <person name="Wei S."/>
            <person name="Zheng Y."/>
            <person name="Lin W."/>
            <person name="Duan Y."/>
            <person name="Cao H."/>
            <person name="Xiong S."/>
            <person name="Wang X."/>
            <person name="Wei L."/>
            <person name="Li C."/>
            <person name="Ma Q."/>
            <person name="Ju M."/>
            <person name="Zhao R."/>
            <person name="Li G."/>
            <person name="Mu C."/>
            <person name="Tian Q."/>
            <person name="Mei H."/>
            <person name="Zhang T."/>
            <person name="Gao T."/>
            <person name="Zhang H."/>
        </authorList>
    </citation>
    <scope>NUCLEOTIDE SEQUENCE</scope>
    <source>
        <strain evidence="1">KEN1</strain>
    </source>
</reference>
<organism evidence="1">
    <name type="scientific">Sesamum latifolium</name>
    <dbReference type="NCBI Taxonomy" id="2727402"/>
    <lineage>
        <taxon>Eukaryota</taxon>
        <taxon>Viridiplantae</taxon>
        <taxon>Streptophyta</taxon>
        <taxon>Embryophyta</taxon>
        <taxon>Tracheophyta</taxon>
        <taxon>Spermatophyta</taxon>
        <taxon>Magnoliopsida</taxon>
        <taxon>eudicotyledons</taxon>
        <taxon>Gunneridae</taxon>
        <taxon>Pentapetalae</taxon>
        <taxon>asterids</taxon>
        <taxon>lamiids</taxon>
        <taxon>Lamiales</taxon>
        <taxon>Pedaliaceae</taxon>
        <taxon>Sesamum</taxon>
    </lineage>
</organism>
<sequence>MTFLEVILGTRLSLTWSSILEAKDLLSSGCHWCIGSGRRIRIWGDRDASEEFKPMSPPVVFSQEAVVEDLINGHIGRWKMELITQMFCIKETRVILDIPLGRMDEPDTRVWHYSRDGGFSIKSTYVLELERRALIEASVLDAMGVDMLLAREF</sequence>
<reference evidence="1" key="1">
    <citation type="submission" date="2020-06" db="EMBL/GenBank/DDBJ databases">
        <authorList>
            <person name="Li T."/>
            <person name="Hu X."/>
            <person name="Zhang T."/>
            <person name="Song X."/>
            <person name="Zhang H."/>
            <person name="Dai N."/>
            <person name="Sheng W."/>
            <person name="Hou X."/>
            <person name="Wei L."/>
        </authorList>
    </citation>
    <scope>NUCLEOTIDE SEQUENCE</scope>
    <source>
        <strain evidence="1">KEN1</strain>
        <tissue evidence="1">Leaf</tissue>
    </source>
</reference>
<gene>
    <name evidence="1" type="ORF">Slati_2199000</name>
</gene>
<protein>
    <submittedName>
        <fullName evidence="1">Uncharacterized protein</fullName>
    </submittedName>
</protein>
<dbReference type="EMBL" id="JACGWN010000007">
    <property type="protein sequence ID" value="KAL0444763.1"/>
    <property type="molecule type" value="Genomic_DNA"/>
</dbReference>
<name>A0AAW2WT93_9LAMI</name>
<accession>A0AAW2WT93</accession>
<proteinExistence type="predicted"/>